<dbReference type="PRINTS" id="PR01217">
    <property type="entry name" value="PRICHEXTENSN"/>
</dbReference>
<dbReference type="SMART" id="SM00856">
    <property type="entry name" value="PMEI"/>
    <property type="match status" value="1"/>
</dbReference>
<evidence type="ECO:0000256" key="2">
    <source>
        <dbReference type="ARBA" id="ARBA00023157"/>
    </source>
</evidence>
<dbReference type="PANTHER" id="PTHR35357:SF19">
    <property type="entry name" value="OS05G0283200 PROTEIN"/>
    <property type="match status" value="1"/>
</dbReference>
<dbReference type="InterPro" id="IPR006501">
    <property type="entry name" value="Pectinesterase_inhib_dom"/>
</dbReference>
<evidence type="ECO:0000313" key="6">
    <source>
        <dbReference type="EMBL" id="RRT68898.1"/>
    </source>
</evidence>
<keyword evidence="2" id="KW-1015">Disulfide bond</keyword>
<comment type="similarity">
    <text evidence="3">Belongs to the PMEI family.</text>
</comment>
<dbReference type="SUPFAM" id="SSF101148">
    <property type="entry name" value="Plant invertase/pectin methylesterase inhibitor"/>
    <property type="match status" value="1"/>
</dbReference>
<dbReference type="Pfam" id="PF04043">
    <property type="entry name" value="PMEI"/>
    <property type="match status" value="1"/>
</dbReference>
<dbReference type="EMBL" id="AMZH03004540">
    <property type="protein sequence ID" value="RRT68898.1"/>
    <property type="molecule type" value="Genomic_DNA"/>
</dbReference>
<dbReference type="NCBIfam" id="TIGR01614">
    <property type="entry name" value="PME_inhib"/>
    <property type="match status" value="1"/>
</dbReference>
<feature type="region of interest" description="Disordered" evidence="4">
    <location>
        <begin position="94"/>
        <end position="189"/>
    </location>
</feature>
<dbReference type="PANTHER" id="PTHR35357">
    <property type="entry name" value="OS02G0537100 PROTEIN"/>
    <property type="match status" value="1"/>
</dbReference>
<comment type="caution">
    <text evidence="6">The sequence shown here is derived from an EMBL/GenBank/DDBJ whole genome shotgun (WGS) entry which is preliminary data.</text>
</comment>
<feature type="compositionally biased region" description="Pro residues" evidence="4">
    <location>
        <begin position="135"/>
        <end position="154"/>
    </location>
</feature>
<accession>A0A426ZY61</accession>
<evidence type="ECO:0000259" key="5">
    <source>
        <dbReference type="SMART" id="SM00856"/>
    </source>
</evidence>
<dbReference type="Gene3D" id="1.20.140.40">
    <property type="entry name" value="Invertase/pectin methylesterase inhibitor family protein"/>
    <property type="match status" value="1"/>
</dbReference>
<evidence type="ECO:0000256" key="1">
    <source>
        <dbReference type="ARBA" id="ARBA00022729"/>
    </source>
</evidence>
<feature type="compositionally biased region" description="Pro residues" evidence="4">
    <location>
        <begin position="161"/>
        <end position="170"/>
    </location>
</feature>
<dbReference type="GO" id="GO:0004857">
    <property type="term" value="F:enzyme inhibitor activity"/>
    <property type="evidence" value="ECO:0007669"/>
    <property type="project" value="InterPro"/>
</dbReference>
<dbReference type="AlphaFoldDB" id="A0A426ZY61"/>
<evidence type="ECO:0000256" key="4">
    <source>
        <dbReference type="SAM" id="MobiDB-lite"/>
    </source>
</evidence>
<feature type="domain" description="Pectinesterase inhibitor" evidence="5">
    <location>
        <begin position="191"/>
        <end position="337"/>
    </location>
</feature>
<proteinExistence type="inferred from homology"/>
<reference evidence="6 7" key="1">
    <citation type="journal article" date="2014" name="Agronomy (Basel)">
        <title>A Draft Genome Sequence for Ensete ventricosum, the Drought-Tolerant Tree Against Hunger.</title>
        <authorList>
            <person name="Harrison J."/>
            <person name="Moore K.A."/>
            <person name="Paszkiewicz K."/>
            <person name="Jones T."/>
            <person name="Grant M."/>
            <person name="Ambacheew D."/>
            <person name="Muzemil S."/>
            <person name="Studholme D.J."/>
        </authorList>
    </citation>
    <scope>NUCLEOTIDE SEQUENCE [LARGE SCALE GENOMIC DNA]</scope>
</reference>
<sequence length="341" mass="35739">MGSNKASIPRKLSTTLHPIPPLLRFFLRHLLASDLAIVTMRPETHHLLLVAVFSCVLVPATAVCVPRNPSKSIYYATTAPPSFVISYGSSTPPPSPTPVSYQPSSSPPPLPVSATKYVPSSSPPPPTPVGYQPPTSSPPPPVSYQPISSPPPPVSYQTISSPPPTTPTPTPASSLGSTSPSGYSSPSSQLPFRDAVSALCSKTDYPDLCRSSIQSFPLPVGPIDASVMLKLHMKACRVRAQIAQSQVSALVNHPGASSKLASSLQVCSDMYDDVFDSLDTAADAMASHDKGTLDSMLSGLISDFSTCEDAFAEDSITSPMAAVDDLLTKLASNCLAFSSLL</sequence>
<dbReference type="FunFam" id="1.20.140.40:FF:000003">
    <property type="entry name" value="Invertase/pectin methylesterase inhibitor family protein"/>
    <property type="match status" value="1"/>
</dbReference>
<evidence type="ECO:0000256" key="3">
    <source>
        <dbReference type="ARBA" id="ARBA00038471"/>
    </source>
</evidence>
<evidence type="ECO:0000313" key="7">
    <source>
        <dbReference type="Proteomes" id="UP000287651"/>
    </source>
</evidence>
<organism evidence="6 7">
    <name type="scientific">Ensete ventricosum</name>
    <name type="common">Abyssinian banana</name>
    <name type="synonym">Musa ensete</name>
    <dbReference type="NCBI Taxonomy" id="4639"/>
    <lineage>
        <taxon>Eukaryota</taxon>
        <taxon>Viridiplantae</taxon>
        <taxon>Streptophyta</taxon>
        <taxon>Embryophyta</taxon>
        <taxon>Tracheophyta</taxon>
        <taxon>Spermatophyta</taxon>
        <taxon>Magnoliopsida</taxon>
        <taxon>Liliopsida</taxon>
        <taxon>Zingiberales</taxon>
        <taxon>Musaceae</taxon>
        <taxon>Ensete</taxon>
    </lineage>
</organism>
<name>A0A426ZY61_ENSVE</name>
<feature type="compositionally biased region" description="Low complexity" evidence="4">
    <location>
        <begin position="171"/>
        <end position="189"/>
    </location>
</feature>
<protein>
    <recommendedName>
        <fullName evidence="5">Pectinesterase inhibitor domain-containing protein</fullName>
    </recommendedName>
</protein>
<keyword evidence="1" id="KW-0732">Signal</keyword>
<gene>
    <name evidence="6" type="ORF">B296_00022298</name>
</gene>
<dbReference type="CDD" id="cd15800">
    <property type="entry name" value="PMEI-like_2"/>
    <property type="match status" value="1"/>
</dbReference>
<dbReference type="InterPro" id="IPR035513">
    <property type="entry name" value="Invertase/methylesterase_inhib"/>
</dbReference>
<dbReference type="Proteomes" id="UP000287651">
    <property type="component" value="Unassembled WGS sequence"/>
</dbReference>